<feature type="transmembrane region" description="Helical" evidence="1">
    <location>
        <begin position="6"/>
        <end position="27"/>
    </location>
</feature>
<keyword evidence="1" id="KW-0472">Membrane</keyword>
<evidence type="ECO:0000256" key="1">
    <source>
        <dbReference type="SAM" id="Phobius"/>
    </source>
</evidence>
<dbReference type="AlphaFoldDB" id="A0A0Q9YF69"/>
<protein>
    <submittedName>
        <fullName evidence="2">Uncharacterized protein</fullName>
    </submittedName>
</protein>
<evidence type="ECO:0000313" key="2">
    <source>
        <dbReference type="EMBL" id="KRG19180.1"/>
    </source>
</evidence>
<name>A0A0Q9YF69_9GAMM</name>
<dbReference type="EMBL" id="LKAJ01000017">
    <property type="protein sequence ID" value="KRG19180.1"/>
    <property type="molecule type" value="Genomic_DNA"/>
</dbReference>
<proteinExistence type="predicted"/>
<keyword evidence="1" id="KW-0812">Transmembrane</keyword>
<organism evidence="2">
    <name type="scientific">Candidatus Berkiella aquae</name>
    <dbReference type="NCBI Taxonomy" id="295108"/>
    <lineage>
        <taxon>Bacteria</taxon>
        <taxon>Pseudomonadati</taxon>
        <taxon>Pseudomonadota</taxon>
        <taxon>Gammaproteobacteria</taxon>
        <taxon>Candidatus Berkiellales</taxon>
        <taxon>Candidatus Berkiellaceae</taxon>
        <taxon>Candidatus Berkiella</taxon>
    </lineage>
</organism>
<reference evidence="2" key="1">
    <citation type="submission" date="2015-09" db="EMBL/GenBank/DDBJ databases">
        <title>Draft Genome Sequences of Two Novel Amoeba-resistant Intranuclear Bacteria, Candidatus Berkiella cookevillensis and Candidatus Berkiella aquae.</title>
        <authorList>
            <person name="Mehari Y.T."/>
            <person name="Arivett B.A."/>
            <person name="Farone A.L."/>
            <person name="Gunderson J.H."/>
            <person name="Farone M.B."/>
        </authorList>
    </citation>
    <scope>NUCLEOTIDE SEQUENCE [LARGE SCALE GENOMIC DNA]</scope>
    <source>
        <strain evidence="2">HT99</strain>
    </source>
</reference>
<sequence>MMMEHMGHYIGFGLGILLTIIVGVIIVKVMKK</sequence>
<accession>A0A0Q9YF69</accession>
<keyword evidence="1" id="KW-1133">Transmembrane helix</keyword>
<comment type="caution">
    <text evidence="2">The sequence shown here is derived from an EMBL/GenBank/DDBJ whole genome shotgun (WGS) entry which is preliminary data.</text>
</comment>
<gene>
    <name evidence="2" type="ORF">HT99x_02839</name>
</gene>